<proteinExistence type="predicted"/>
<dbReference type="RefSeq" id="WP_135754581.1">
    <property type="nucleotide sequence ID" value="NZ_RQFD01000016.1"/>
</dbReference>
<dbReference type="InterPro" id="IPR004360">
    <property type="entry name" value="Glyas_Fos-R_dOase_dom"/>
</dbReference>
<dbReference type="InterPro" id="IPR037523">
    <property type="entry name" value="VOC_core"/>
</dbReference>
<gene>
    <name evidence="6" type="ORF">EHQ10_15100</name>
    <name evidence="7" type="ORF">EHQ43_06780</name>
</gene>
<evidence type="ECO:0000313" key="8">
    <source>
        <dbReference type="Proteomes" id="UP000297617"/>
    </source>
</evidence>
<evidence type="ECO:0000259" key="5">
    <source>
        <dbReference type="PROSITE" id="PS51819"/>
    </source>
</evidence>
<protein>
    <recommendedName>
        <fullName evidence="2">Aldoketomutase</fullName>
    </recommendedName>
    <alternativeName>
        <fullName evidence="1">Ketone-aldehyde mutase</fullName>
    </alternativeName>
    <alternativeName>
        <fullName evidence="3">Methylglyoxalase</fullName>
    </alternativeName>
    <alternativeName>
        <fullName evidence="4">S-D-lactoylglutathione methylglyoxal lyase</fullName>
    </alternativeName>
</protein>
<reference evidence="6" key="1">
    <citation type="submission" date="2018-10" db="EMBL/GenBank/DDBJ databases">
        <authorList>
            <person name="Vincent A.T."/>
            <person name="Schiettekatte O."/>
            <person name="Bourhy P."/>
            <person name="Veyrier F.J."/>
            <person name="Picardeau M."/>
        </authorList>
    </citation>
    <scope>NUCLEOTIDE SEQUENCE</scope>
    <source>
        <strain evidence="6">201800295</strain>
    </source>
</reference>
<evidence type="ECO:0000313" key="7">
    <source>
        <dbReference type="EMBL" id="TGL07123.1"/>
    </source>
</evidence>
<dbReference type="SUPFAM" id="SSF54593">
    <property type="entry name" value="Glyoxalase/Bleomycin resistance protein/Dihydroxybiphenyl dioxygenase"/>
    <property type="match status" value="1"/>
</dbReference>
<evidence type="ECO:0000256" key="2">
    <source>
        <dbReference type="ARBA" id="ARBA00030892"/>
    </source>
</evidence>
<dbReference type="PANTHER" id="PTHR46036:SF5">
    <property type="entry name" value="LACTOYLGLUTATHIONE LYASE"/>
    <property type="match status" value="1"/>
</dbReference>
<name>A0A7I0HTI1_9LEPT</name>
<dbReference type="EMBL" id="RQFT01000007">
    <property type="protein sequence ID" value="TGL07123.1"/>
    <property type="molecule type" value="Genomic_DNA"/>
</dbReference>
<dbReference type="InterPro" id="IPR029068">
    <property type="entry name" value="Glyas_Bleomycin-R_OHBP_Dase"/>
</dbReference>
<dbReference type="Gene3D" id="3.10.180.10">
    <property type="entry name" value="2,3-Dihydroxybiphenyl 1,2-Dioxygenase, domain 1"/>
    <property type="match status" value="1"/>
</dbReference>
<dbReference type="EMBL" id="RQFD01000016">
    <property type="protein sequence ID" value="TGK46686.1"/>
    <property type="molecule type" value="Genomic_DNA"/>
</dbReference>
<keyword evidence="7" id="KW-0456">Lyase</keyword>
<dbReference type="GO" id="GO:0019243">
    <property type="term" value="P:methylglyoxal catabolic process to D-lactate via S-lactoyl-glutathione"/>
    <property type="evidence" value="ECO:0007669"/>
    <property type="project" value="TreeGrafter"/>
</dbReference>
<evidence type="ECO:0000313" key="6">
    <source>
        <dbReference type="EMBL" id="TGK46686.1"/>
    </source>
</evidence>
<dbReference type="PANTHER" id="PTHR46036">
    <property type="entry name" value="LACTOYLGLUTATHIONE LYASE"/>
    <property type="match status" value="1"/>
</dbReference>
<evidence type="ECO:0000313" key="9">
    <source>
        <dbReference type="Proteomes" id="UP000297641"/>
    </source>
</evidence>
<comment type="caution">
    <text evidence="7">The sequence shown here is derived from an EMBL/GenBank/DDBJ whole genome shotgun (WGS) entry which is preliminary data.</text>
</comment>
<keyword evidence="8" id="KW-1185">Reference proteome</keyword>
<evidence type="ECO:0000256" key="1">
    <source>
        <dbReference type="ARBA" id="ARBA00030291"/>
    </source>
</evidence>
<dbReference type="Proteomes" id="UP000297641">
    <property type="component" value="Unassembled WGS sequence"/>
</dbReference>
<feature type="domain" description="VOC" evidence="5">
    <location>
        <begin position="2"/>
        <end position="121"/>
    </location>
</feature>
<dbReference type="AlphaFoldDB" id="A0A7I0HTI1"/>
<reference evidence="8 9" key="2">
    <citation type="journal article" date="2019" name="PLoS Negl. Trop. Dis.">
        <title>Revisiting the worldwide diversity of Leptospira species in the environment.</title>
        <authorList>
            <person name="Vincent A.T."/>
            <person name="Schiettekatte O."/>
            <person name="Bourhy P."/>
            <person name="Veyrier F.J."/>
            <person name="Picardeau M."/>
        </authorList>
    </citation>
    <scope>NUCLEOTIDE SEQUENCE [LARGE SCALE GENOMIC DNA]</scope>
    <source>
        <strain evidence="7 9">201800273</strain>
        <strain evidence="8">201800295</strain>
    </source>
</reference>
<organism evidence="7 9">
    <name type="scientific">Leptospira bouyouniensis</name>
    <dbReference type="NCBI Taxonomy" id="2484911"/>
    <lineage>
        <taxon>Bacteria</taxon>
        <taxon>Pseudomonadati</taxon>
        <taxon>Spirochaetota</taxon>
        <taxon>Spirochaetia</taxon>
        <taxon>Leptospirales</taxon>
        <taxon>Leptospiraceae</taxon>
        <taxon>Leptospira</taxon>
    </lineage>
</organism>
<sequence>MKYLHTMIRVQNLEKALHFFVDILGLKVSRKKEYPDGKFTLVFLTTGEEDMSEIELTYNWDQVEPYSIGRNFGHLAYEVDNIYDLCEKIQSMGVVINRPPRDGRMAFVRSPDSISIELLQKGNPLPPKEPWVSMPNSGEW</sequence>
<dbReference type="GO" id="GO:0004462">
    <property type="term" value="F:lactoylglutathione lyase activity"/>
    <property type="evidence" value="ECO:0007669"/>
    <property type="project" value="TreeGrafter"/>
</dbReference>
<evidence type="ECO:0000256" key="3">
    <source>
        <dbReference type="ARBA" id="ARBA00032460"/>
    </source>
</evidence>
<dbReference type="GO" id="GO:0005737">
    <property type="term" value="C:cytoplasm"/>
    <property type="evidence" value="ECO:0007669"/>
    <property type="project" value="TreeGrafter"/>
</dbReference>
<accession>A0A7I0HTI1</accession>
<evidence type="ECO:0000256" key="4">
    <source>
        <dbReference type="ARBA" id="ARBA00033298"/>
    </source>
</evidence>
<dbReference type="Proteomes" id="UP000297617">
    <property type="component" value="Unassembled WGS sequence"/>
</dbReference>
<dbReference type="PROSITE" id="PS51819">
    <property type="entry name" value="VOC"/>
    <property type="match status" value="1"/>
</dbReference>
<dbReference type="Pfam" id="PF00903">
    <property type="entry name" value="Glyoxalase"/>
    <property type="match status" value="1"/>
</dbReference>